<name>A0ABP1B356_9BRYO</name>
<evidence type="ECO:0000256" key="1">
    <source>
        <dbReference type="SAM" id="MobiDB-lite"/>
    </source>
</evidence>
<feature type="compositionally biased region" description="Low complexity" evidence="1">
    <location>
        <begin position="48"/>
        <end position="66"/>
    </location>
</feature>
<dbReference type="EMBL" id="OZ023720">
    <property type="protein sequence ID" value="CAK9869383.1"/>
    <property type="molecule type" value="Genomic_DNA"/>
</dbReference>
<gene>
    <name evidence="2" type="ORF">CSSPJE1EN2_LOCUS12141</name>
</gene>
<accession>A0ABP1B356</accession>
<dbReference type="Proteomes" id="UP001497522">
    <property type="component" value="Chromosome 19"/>
</dbReference>
<feature type="compositionally biased region" description="Polar residues" evidence="1">
    <location>
        <begin position="34"/>
        <end position="46"/>
    </location>
</feature>
<sequence length="80" mass="8266">MQVFECRVLLRPIEEQLTVGYRVIAISRVLRSDSGMQDTASTSARGKSSLSVGSGTNVSTTSTVIGASTNAGMGTGELGN</sequence>
<evidence type="ECO:0000313" key="3">
    <source>
        <dbReference type="Proteomes" id="UP001497522"/>
    </source>
</evidence>
<feature type="region of interest" description="Disordered" evidence="1">
    <location>
        <begin position="34"/>
        <end position="80"/>
    </location>
</feature>
<proteinExistence type="predicted"/>
<evidence type="ECO:0000313" key="2">
    <source>
        <dbReference type="EMBL" id="CAK9869383.1"/>
    </source>
</evidence>
<keyword evidence="3" id="KW-1185">Reference proteome</keyword>
<organism evidence="2 3">
    <name type="scientific">Sphagnum jensenii</name>
    <dbReference type="NCBI Taxonomy" id="128206"/>
    <lineage>
        <taxon>Eukaryota</taxon>
        <taxon>Viridiplantae</taxon>
        <taxon>Streptophyta</taxon>
        <taxon>Embryophyta</taxon>
        <taxon>Bryophyta</taxon>
        <taxon>Sphagnophytina</taxon>
        <taxon>Sphagnopsida</taxon>
        <taxon>Sphagnales</taxon>
        <taxon>Sphagnaceae</taxon>
        <taxon>Sphagnum</taxon>
    </lineage>
</organism>
<protein>
    <submittedName>
        <fullName evidence="2">Uncharacterized protein</fullName>
    </submittedName>
</protein>
<reference evidence="2" key="1">
    <citation type="submission" date="2024-03" db="EMBL/GenBank/DDBJ databases">
        <authorList>
            <consortium name="ELIXIR-Norway"/>
            <consortium name="Elixir Norway"/>
        </authorList>
    </citation>
    <scope>NUCLEOTIDE SEQUENCE</scope>
</reference>